<dbReference type="SUPFAM" id="SSF56672">
    <property type="entry name" value="DNA/RNA polymerases"/>
    <property type="match status" value="1"/>
</dbReference>
<dbReference type="SMART" id="SM00482">
    <property type="entry name" value="POLAc"/>
    <property type="match status" value="1"/>
</dbReference>
<dbReference type="InterPro" id="IPR001098">
    <property type="entry name" value="DNA-dir_DNA_pol_A_palm_dom"/>
</dbReference>
<dbReference type="AlphaFoldDB" id="A0A4Y8ZMH0"/>
<evidence type="ECO:0000256" key="4">
    <source>
        <dbReference type="ARBA" id="ARBA00022839"/>
    </source>
</evidence>
<dbReference type="EC" id="2.7.7.7" evidence="2"/>
<keyword evidence="3" id="KW-0235">DNA replication</keyword>
<dbReference type="PANTHER" id="PTHR10133">
    <property type="entry name" value="DNA POLYMERASE I"/>
    <property type="match status" value="1"/>
</dbReference>
<evidence type="ECO:0000313" key="7">
    <source>
        <dbReference type="EMBL" id="TFI57144.1"/>
    </source>
</evidence>
<keyword evidence="4" id="KW-0269">Exonuclease</keyword>
<dbReference type="GO" id="GO:0004527">
    <property type="term" value="F:exonuclease activity"/>
    <property type="evidence" value="ECO:0007669"/>
    <property type="project" value="UniProtKB-KW"/>
</dbReference>
<dbReference type="Pfam" id="PF00476">
    <property type="entry name" value="DNA_pol_A"/>
    <property type="match status" value="1"/>
</dbReference>
<sequence>MIDLPSRLMLFTRDFTGRGADSFYWFHDGQLQETDAASVVGFAGIVVCHDFWMIRDALFDKTGTLPRTIVDVDELRISISGVPEDRLAREKRDVTTHLGQYGAEQEVCDAYQKMFNKGVPFDGVIAAQAATALGAMYLDLCTQAFANGEFERFFTVEVPAYRVLQLSMSAGISIDAAGLSEKRCQAEHDYFLLLKDYSAKHDMPLETPSRRTIEAKLLLEGFELDEVSVEYLLEFVPHDRDFGGDTMALLALDTARRVLGSLTLTSNSTRPVVDVFGSRTSRVQLRSPSLQNIPKRYRSIISAHDGAQLSYVDFDQFEVGIMAALSDDEELKRLYAAGDMYDLFANTHLDLVGNRKAAKQLFLSYAYGMSRKALVDAASSLGVDRQKAKEAFRLFQRYEDWKKSVWAEFQRTGRVTTVFGNHYRRSGGGQLTGKEQRSAVSQVVQGTASLIFKRALLAAASMSDVRVVLPMHDALLFEHTLAETPDRVVDAFEAAMTDVLSARVTGKASISDFAERELTFSAPRNSEL</sequence>
<keyword evidence="4" id="KW-0540">Nuclease</keyword>
<accession>A0A4Y8ZMH0</accession>
<evidence type="ECO:0000256" key="5">
    <source>
        <dbReference type="ARBA" id="ARBA00049244"/>
    </source>
</evidence>
<comment type="caution">
    <text evidence="7">The sequence shown here is derived from an EMBL/GenBank/DDBJ whole genome shotgun (WGS) entry which is preliminary data.</text>
</comment>
<evidence type="ECO:0000256" key="3">
    <source>
        <dbReference type="ARBA" id="ARBA00022705"/>
    </source>
</evidence>
<dbReference type="GO" id="GO:0003887">
    <property type="term" value="F:DNA-directed DNA polymerase activity"/>
    <property type="evidence" value="ECO:0007669"/>
    <property type="project" value="UniProtKB-EC"/>
</dbReference>
<comment type="subunit">
    <text evidence="1">Single-chain monomer with multiple functions.</text>
</comment>
<proteinExistence type="predicted"/>
<dbReference type="OrthoDB" id="8887412at2"/>
<keyword evidence="4" id="KW-0378">Hydrolase</keyword>
<organism evidence="7 8">
    <name type="scientific">Sphingomonas parva</name>
    <dbReference type="NCBI Taxonomy" id="2555898"/>
    <lineage>
        <taxon>Bacteria</taxon>
        <taxon>Pseudomonadati</taxon>
        <taxon>Pseudomonadota</taxon>
        <taxon>Alphaproteobacteria</taxon>
        <taxon>Sphingomonadales</taxon>
        <taxon>Sphingomonadaceae</taxon>
        <taxon>Sphingomonas</taxon>
    </lineage>
</organism>
<gene>
    <name evidence="7" type="ORF">E2493_16680</name>
</gene>
<dbReference type="GO" id="GO:0006261">
    <property type="term" value="P:DNA-templated DNA replication"/>
    <property type="evidence" value="ECO:0007669"/>
    <property type="project" value="InterPro"/>
</dbReference>
<comment type="catalytic activity">
    <reaction evidence="5">
        <text>DNA(n) + a 2'-deoxyribonucleoside 5'-triphosphate = DNA(n+1) + diphosphate</text>
        <dbReference type="Rhea" id="RHEA:22508"/>
        <dbReference type="Rhea" id="RHEA-COMP:17339"/>
        <dbReference type="Rhea" id="RHEA-COMP:17340"/>
        <dbReference type="ChEBI" id="CHEBI:33019"/>
        <dbReference type="ChEBI" id="CHEBI:61560"/>
        <dbReference type="ChEBI" id="CHEBI:173112"/>
        <dbReference type="EC" id="2.7.7.7"/>
    </reaction>
</comment>
<keyword evidence="8" id="KW-1185">Reference proteome</keyword>
<dbReference type="PANTHER" id="PTHR10133:SF27">
    <property type="entry name" value="DNA POLYMERASE NU"/>
    <property type="match status" value="1"/>
</dbReference>
<feature type="domain" description="DNA-directed DNA polymerase family A palm" evidence="6">
    <location>
        <begin position="294"/>
        <end position="483"/>
    </location>
</feature>
<evidence type="ECO:0000313" key="8">
    <source>
        <dbReference type="Proteomes" id="UP000298213"/>
    </source>
</evidence>
<dbReference type="GO" id="GO:0003677">
    <property type="term" value="F:DNA binding"/>
    <property type="evidence" value="ECO:0007669"/>
    <property type="project" value="InterPro"/>
</dbReference>
<name>A0A4Y8ZMH0_9SPHN</name>
<dbReference type="EMBL" id="SPDV01000037">
    <property type="protein sequence ID" value="TFI57144.1"/>
    <property type="molecule type" value="Genomic_DNA"/>
</dbReference>
<dbReference type="InterPro" id="IPR043502">
    <property type="entry name" value="DNA/RNA_pol_sf"/>
</dbReference>
<dbReference type="Gene3D" id="3.30.70.370">
    <property type="match status" value="1"/>
</dbReference>
<dbReference type="InterPro" id="IPR002298">
    <property type="entry name" value="DNA_polymerase_A"/>
</dbReference>
<evidence type="ECO:0000259" key="6">
    <source>
        <dbReference type="SMART" id="SM00482"/>
    </source>
</evidence>
<dbReference type="Gene3D" id="1.10.150.20">
    <property type="entry name" value="5' to 3' exonuclease, C-terminal subdomain"/>
    <property type="match status" value="1"/>
</dbReference>
<dbReference type="Proteomes" id="UP000298213">
    <property type="component" value="Unassembled WGS sequence"/>
</dbReference>
<reference evidence="7 8" key="1">
    <citation type="submission" date="2019-03" db="EMBL/GenBank/DDBJ databases">
        <title>Genome sequence of Sphingomonas sp. 17J27-24.</title>
        <authorList>
            <person name="Kim M."/>
            <person name="Maeng S."/>
            <person name="Sathiyaraj S."/>
        </authorList>
    </citation>
    <scope>NUCLEOTIDE SEQUENCE [LARGE SCALE GENOMIC DNA]</scope>
    <source>
        <strain evidence="7 8">17J27-24</strain>
    </source>
</reference>
<evidence type="ECO:0000256" key="2">
    <source>
        <dbReference type="ARBA" id="ARBA00012417"/>
    </source>
</evidence>
<evidence type="ECO:0000256" key="1">
    <source>
        <dbReference type="ARBA" id="ARBA00011541"/>
    </source>
</evidence>
<dbReference type="GO" id="GO:0006302">
    <property type="term" value="P:double-strand break repair"/>
    <property type="evidence" value="ECO:0007669"/>
    <property type="project" value="TreeGrafter"/>
</dbReference>
<protein>
    <recommendedName>
        <fullName evidence="2">DNA-directed DNA polymerase</fullName>
        <ecNumber evidence="2">2.7.7.7</ecNumber>
    </recommendedName>
</protein>